<dbReference type="SUPFAM" id="SSF55347">
    <property type="entry name" value="Glyceraldehyde-3-phosphate dehydrogenase-like, C-terminal domain"/>
    <property type="match status" value="1"/>
</dbReference>
<evidence type="ECO:0000313" key="5">
    <source>
        <dbReference type="Proteomes" id="UP000219494"/>
    </source>
</evidence>
<evidence type="ECO:0000313" key="4">
    <source>
        <dbReference type="EMBL" id="SOB79968.1"/>
    </source>
</evidence>
<organism evidence="4 5">
    <name type="scientific">Sphingomonas guangdongensis</name>
    <dbReference type="NCBI Taxonomy" id="1141890"/>
    <lineage>
        <taxon>Bacteria</taxon>
        <taxon>Pseudomonadati</taxon>
        <taxon>Pseudomonadota</taxon>
        <taxon>Alphaproteobacteria</taxon>
        <taxon>Sphingomonadales</taxon>
        <taxon>Sphingomonadaceae</taxon>
        <taxon>Sphingomonas</taxon>
    </lineage>
</organism>
<evidence type="ECO:0000259" key="2">
    <source>
        <dbReference type="Pfam" id="PF01408"/>
    </source>
</evidence>
<gene>
    <name evidence="4" type="ORF">SAMN06297144_0823</name>
</gene>
<dbReference type="GO" id="GO:0016491">
    <property type="term" value="F:oxidoreductase activity"/>
    <property type="evidence" value="ECO:0007669"/>
    <property type="project" value="UniProtKB-KW"/>
</dbReference>
<dbReference type="EMBL" id="OBMI01000001">
    <property type="protein sequence ID" value="SOB79968.1"/>
    <property type="molecule type" value="Genomic_DNA"/>
</dbReference>
<keyword evidence="1" id="KW-0560">Oxidoreductase</keyword>
<dbReference type="Pfam" id="PF01408">
    <property type="entry name" value="GFO_IDH_MocA"/>
    <property type="match status" value="1"/>
</dbReference>
<name>A0A285QEM3_9SPHN</name>
<dbReference type="PANTHER" id="PTHR43818:SF11">
    <property type="entry name" value="BCDNA.GH03377"/>
    <property type="match status" value="1"/>
</dbReference>
<sequence>MKPRVGFLGVGWIGRHRMEAMLATGAVEAAAIADPSPTCIKEASGYAPAVQVVDDLDAMLALDLDGIVIATPSAMHAEQSIRALDAGVAVFCQKPLGRTAAEVNAVIAAAERADQLLGVDLSYRHTAGTQAIAELIRGGTLGRIFAVDLTFHNAYGPDKPWFYDPAQAGGGCVIDLGVHLVDLALWALDFPAVSDVSAALFANGAPLGADAVEDYASARFRAGEADVRLACSWRLNAGQDAVIAADFYGTGGGASLRNVDGSFYDFSAQHFAGTSATALTSGPDAWGGRAAAAWAEQLARSTAFDSAARWFAASAEVLDRIYGR</sequence>
<dbReference type="RefSeq" id="WP_097062676.1">
    <property type="nucleotide sequence ID" value="NZ_OBMI01000001.1"/>
</dbReference>
<dbReference type="GO" id="GO:0000166">
    <property type="term" value="F:nucleotide binding"/>
    <property type="evidence" value="ECO:0007669"/>
    <property type="project" value="InterPro"/>
</dbReference>
<dbReference type="InterPro" id="IPR055170">
    <property type="entry name" value="GFO_IDH_MocA-like_dom"/>
</dbReference>
<protein>
    <submittedName>
        <fullName evidence="4">Predicted dehydrogenase</fullName>
    </submittedName>
</protein>
<accession>A0A285QEM3</accession>
<dbReference type="Proteomes" id="UP000219494">
    <property type="component" value="Unassembled WGS sequence"/>
</dbReference>
<dbReference type="InterPro" id="IPR050463">
    <property type="entry name" value="Gfo/Idh/MocA_oxidrdct_glycsds"/>
</dbReference>
<proteinExistence type="predicted"/>
<dbReference type="PANTHER" id="PTHR43818">
    <property type="entry name" value="BCDNA.GH03377"/>
    <property type="match status" value="1"/>
</dbReference>
<dbReference type="InterPro" id="IPR036291">
    <property type="entry name" value="NAD(P)-bd_dom_sf"/>
</dbReference>
<evidence type="ECO:0000259" key="3">
    <source>
        <dbReference type="Pfam" id="PF22725"/>
    </source>
</evidence>
<dbReference type="Gene3D" id="3.30.360.10">
    <property type="entry name" value="Dihydrodipicolinate Reductase, domain 2"/>
    <property type="match status" value="1"/>
</dbReference>
<reference evidence="4 5" key="1">
    <citation type="submission" date="2017-07" db="EMBL/GenBank/DDBJ databases">
        <authorList>
            <person name="Sun Z.S."/>
            <person name="Albrecht U."/>
            <person name="Echele G."/>
            <person name="Lee C.C."/>
        </authorList>
    </citation>
    <scope>NUCLEOTIDE SEQUENCE [LARGE SCALE GENOMIC DNA]</scope>
    <source>
        <strain evidence="4 5">CGMCC 1.12672</strain>
    </source>
</reference>
<dbReference type="Gene3D" id="3.40.50.720">
    <property type="entry name" value="NAD(P)-binding Rossmann-like Domain"/>
    <property type="match status" value="1"/>
</dbReference>
<dbReference type="InterPro" id="IPR000683">
    <property type="entry name" value="Gfo/Idh/MocA-like_OxRdtase_N"/>
</dbReference>
<feature type="domain" description="GFO/IDH/MocA-like oxidoreductase" evidence="3">
    <location>
        <begin position="130"/>
        <end position="253"/>
    </location>
</feature>
<keyword evidence="5" id="KW-1185">Reference proteome</keyword>
<dbReference type="SUPFAM" id="SSF51735">
    <property type="entry name" value="NAD(P)-binding Rossmann-fold domains"/>
    <property type="match status" value="1"/>
</dbReference>
<feature type="domain" description="Gfo/Idh/MocA-like oxidoreductase N-terminal" evidence="2">
    <location>
        <begin position="4"/>
        <end position="120"/>
    </location>
</feature>
<dbReference type="AlphaFoldDB" id="A0A285QEM3"/>
<dbReference type="OrthoDB" id="9792935at2"/>
<dbReference type="Pfam" id="PF22725">
    <property type="entry name" value="GFO_IDH_MocA_C3"/>
    <property type="match status" value="1"/>
</dbReference>
<evidence type="ECO:0000256" key="1">
    <source>
        <dbReference type="ARBA" id="ARBA00023002"/>
    </source>
</evidence>